<reference evidence="2 3" key="1">
    <citation type="submission" date="2024-02" db="EMBL/GenBank/DDBJ databases">
        <title>Chromosome-scale genome assembly of the rough periwinkle Littorina saxatilis.</title>
        <authorList>
            <person name="De Jode A."/>
            <person name="Faria R."/>
            <person name="Formenti G."/>
            <person name="Sims Y."/>
            <person name="Smith T.P."/>
            <person name="Tracey A."/>
            <person name="Wood J.M.D."/>
            <person name="Zagrodzka Z.B."/>
            <person name="Johannesson K."/>
            <person name="Butlin R.K."/>
            <person name="Leder E.H."/>
        </authorList>
    </citation>
    <scope>NUCLEOTIDE SEQUENCE [LARGE SCALE GENOMIC DNA]</scope>
    <source>
        <strain evidence="2">Snail1</strain>
        <tissue evidence="2">Muscle</tissue>
    </source>
</reference>
<name>A0AAN9GBD8_9CAEN</name>
<feature type="compositionally biased region" description="Polar residues" evidence="1">
    <location>
        <begin position="36"/>
        <end position="49"/>
    </location>
</feature>
<proteinExistence type="predicted"/>
<feature type="region of interest" description="Disordered" evidence="1">
    <location>
        <begin position="36"/>
        <end position="85"/>
    </location>
</feature>
<gene>
    <name evidence="2" type="ORF">V1264_020307</name>
</gene>
<dbReference type="AlphaFoldDB" id="A0AAN9GBD8"/>
<protein>
    <submittedName>
        <fullName evidence="2">Uncharacterized protein</fullName>
    </submittedName>
</protein>
<dbReference type="Proteomes" id="UP001374579">
    <property type="component" value="Unassembled WGS sequence"/>
</dbReference>
<evidence type="ECO:0000313" key="3">
    <source>
        <dbReference type="Proteomes" id="UP001374579"/>
    </source>
</evidence>
<evidence type="ECO:0000313" key="2">
    <source>
        <dbReference type="EMBL" id="KAK7102017.1"/>
    </source>
</evidence>
<evidence type="ECO:0000256" key="1">
    <source>
        <dbReference type="SAM" id="MobiDB-lite"/>
    </source>
</evidence>
<organism evidence="2 3">
    <name type="scientific">Littorina saxatilis</name>
    <dbReference type="NCBI Taxonomy" id="31220"/>
    <lineage>
        <taxon>Eukaryota</taxon>
        <taxon>Metazoa</taxon>
        <taxon>Spiralia</taxon>
        <taxon>Lophotrochozoa</taxon>
        <taxon>Mollusca</taxon>
        <taxon>Gastropoda</taxon>
        <taxon>Caenogastropoda</taxon>
        <taxon>Littorinimorpha</taxon>
        <taxon>Littorinoidea</taxon>
        <taxon>Littorinidae</taxon>
        <taxon>Littorina</taxon>
    </lineage>
</organism>
<keyword evidence="3" id="KW-1185">Reference proteome</keyword>
<dbReference type="EMBL" id="JBAMIC010000010">
    <property type="protein sequence ID" value="KAK7102017.1"/>
    <property type="molecule type" value="Genomic_DNA"/>
</dbReference>
<comment type="caution">
    <text evidence="2">The sequence shown here is derived from an EMBL/GenBank/DDBJ whole genome shotgun (WGS) entry which is preliminary data.</text>
</comment>
<accession>A0AAN9GBD8</accession>
<sequence length="85" mass="9484">MSPDIESCTKLLQEGQIWHKVRPMIDHYHSVQSVETRVFSPTATSRQDNTTTPTPTPANGNGNDLPPAPKRRRLGKRTSSVSKKD</sequence>